<dbReference type="Proteomes" id="UP000318538">
    <property type="component" value="Chromosome"/>
</dbReference>
<dbReference type="InterPro" id="IPR051045">
    <property type="entry name" value="TonB-dependent_transducer"/>
</dbReference>
<keyword evidence="7" id="KW-0653">Protein transport</keyword>
<proteinExistence type="inferred from homology"/>
<dbReference type="PROSITE" id="PS52015">
    <property type="entry name" value="TONB_CTD"/>
    <property type="match status" value="1"/>
</dbReference>
<dbReference type="InterPro" id="IPR037682">
    <property type="entry name" value="TonB_C"/>
</dbReference>
<evidence type="ECO:0000256" key="2">
    <source>
        <dbReference type="ARBA" id="ARBA00006555"/>
    </source>
</evidence>
<keyword evidence="5" id="KW-0997">Cell inner membrane</keyword>
<dbReference type="Gene3D" id="3.30.1150.10">
    <property type="match status" value="1"/>
</dbReference>
<comment type="similarity">
    <text evidence="2">Belongs to the TonB family.</text>
</comment>
<feature type="domain" description="TonB C-terminal" evidence="11">
    <location>
        <begin position="158"/>
        <end position="247"/>
    </location>
</feature>
<feature type="region of interest" description="Disordered" evidence="10">
    <location>
        <begin position="150"/>
        <end position="170"/>
    </location>
</feature>
<dbReference type="RefSeq" id="WP_145170789.1">
    <property type="nucleotide sequence ID" value="NZ_CP036525.1"/>
</dbReference>
<keyword evidence="6" id="KW-0812">Transmembrane</keyword>
<keyword evidence="4" id="KW-1003">Cell membrane</keyword>
<evidence type="ECO:0000256" key="1">
    <source>
        <dbReference type="ARBA" id="ARBA00004383"/>
    </source>
</evidence>
<feature type="region of interest" description="Disordered" evidence="10">
    <location>
        <begin position="72"/>
        <end position="106"/>
    </location>
</feature>
<keyword evidence="8" id="KW-1133">Transmembrane helix</keyword>
<evidence type="ECO:0000256" key="7">
    <source>
        <dbReference type="ARBA" id="ARBA00022927"/>
    </source>
</evidence>
<dbReference type="InterPro" id="IPR006260">
    <property type="entry name" value="TonB/TolA_C"/>
</dbReference>
<dbReference type="OrthoDB" id="9792439at2"/>
<dbReference type="EMBL" id="CP036525">
    <property type="protein sequence ID" value="QDT04940.1"/>
    <property type="molecule type" value="Genomic_DNA"/>
</dbReference>
<reference evidence="12 13" key="1">
    <citation type="submission" date="2019-02" db="EMBL/GenBank/DDBJ databases">
        <title>Deep-cultivation of Planctomycetes and their phenomic and genomic characterization uncovers novel biology.</title>
        <authorList>
            <person name="Wiegand S."/>
            <person name="Jogler M."/>
            <person name="Boedeker C."/>
            <person name="Pinto D."/>
            <person name="Vollmers J."/>
            <person name="Rivas-Marin E."/>
            <person name="Kohn T."/>
            <person name="Peeters S.H."/>
            <person name="Heuer A."/>
            <person name="Rast P."/>
            <person name="Oberbeckmann S."/>
            <person name="Bunk B."/>
            <person name="Jeske O."/>
            <person name="Meyerdierks A."/>
            <person name="Storesund J.E."/>
            <person name="Kallscheuer N."/>
            <person name="Luecker S."/>
            <person name="Lage O.M."/>
            <person name="Pohl T."/>
            <person name="Merkel B.J."/>
            <person name="Hornburger P."/>
            <person name="Mueller R.-W."/>
            <person name="Bruemmer F."/>
            <person name="Labrenz M."/>
            <person name="Spormann A.M."/>
            <person name="Op den Camp H."/>
            <person name="Overmann J."/>
            <person name="Amann R."/>
            <person name="Jetten M.S.M."/>
            <person name="Mascher T."/>
            <person name="Medema M.H."/>
            <person name="Devos D.P."/>
            <person name="Kaster A.-K."/>
            <person name="Ovreas L."/>
            <person name="Rohde M."/>
            <person name="Galperin M.Y."/>
            <person name="Jogler C."/>
        </authorList>
    </citation>
    <scope>NUCLEOTIDE SEQUENCE [LARGE SCALE GENOMIC DNA]</scope>
    <source>
        <strain evidence="12 13">K22_7</strain>
    </source>
</reference>
<keyword evidence="3" id="KW-0813">Transport</keyword>
<evidence type="ECO:0000313" key="12">
    <source>
        <dbReference type="EMBL" id="QDT04940.1"/>
    </source>
</evidence>
<organism evidence="12 13">
    <name type="scientific">Rubripirellula lacrimiformis</name>
    <dbReference type="NCBI Taxonomy" id="1930273"/>
    <lineage>
        <taxon>Bacteria</taxon>
        <taxon>Pseudomonadati</taxon>
        <taxon>Planctomycetota</taxon>
        <taxon>Planctomycetia</taxon>
        <taxon>Pirellulales</taxon>
        <taxon>Pirellulaceae</taxon>
        <taxon>Rubripirellula</taxon>
    </lineage>
</organism>
<dbReference type="PANTHER" id="PTHR33446:SF2">
    <property type="entry name" value="PROTEIN TONB"/>
    <property type="match status" value="1"/>
</dbReference>
<evidence type="ECO:0000256" key="5">
    <source>
        <dbReference type="ARBA" id="ARBA00022519"/>
    </source>
</evidence>
<evidence type="ECO:0000256" key="10">
    <source>
        <dbReference type="SAM" id="MobiDB-lite"/>
    </source>
</evidence>
<gene>
    <name evidence="12" type="ORF">K227x_33380</name>
</gene>
<dbReference type="AlphaFoldDB" id="A0A517NCT5"/>
<evidence type="ECO:0000256" key="8">
    <source>
        <dbReference type="ARBA" id="ARBA00022989"/>
    </source>
</evidence>
<evidence type="ECO:0000256" key="6">
    <source>
        <dbReference type="ARBA" id="ARBA00022692"/>
    </source>
</evidence>
<evidence type="ECO:0000259" key="11">
    <source>
        <dbReference type="PROSITE" id="PS52015"/>
    </source>
</evidence>
<evidence type="ECO:0000256" key="9">
    <source>
        <dbReference type="ARBA" id="ARBA00023136"/>
    </source>
</evidence>
<dbReference type="GO" id="GO:0055085">
    <property type="term" value="P:transmembrane transport"/>
    <property type="evidence" value="ECO:0007669"/>
    <property type="project" value="InterPro"/>
</dbReference>
<dbReference type="KEGG" id="rlc:K227x_33380"/>
<keyword evidence="9" id="KW-0472">Membrane</keyword>
<dbReference type="GO" id="GO:0031992">
    <property type="term" value="F:energy transducer activity"/>
    <property type="evidence" value="ECO:0007669"/>
    <property type="project" value="TreeGrafter"/>
</dbReference>
<sequence length="247" mass="26771">MIHSSHFRRSTAFSLALHATALVAMCCVSLSALERFSSGGPRQVVSIEVSLARPAATAVSTPVSFEAIEPVTQSDHDLSRPLPVQRRTPTRSVLSSDLPEPDWTPATISQPLERVVTRTQQPIVRPAETDRPRLPPVVAVSIAPAASVPPTQQMTGLRDDSPVEFTDTPAPKYPNDAIVRRLQGTVMLKLFISTVGEVERVEISDSSGHAVLDQAAVSAVMMWRGKPATRFGQPIASVEVLPIRFRL</sequence>
<dbReference type="PANTHER" id="PTHR33446">
    <property type="entry name" value="PROTEIN TONB-RELATED"/>
    <property type="match status" value="1"/>
</dbReference>
<dbReference type="GO" id="GO:0098797">
    <property type="term" value="C:plasma membrane protein complex"/>
    <property type="evidence" value="ECO:0007669"/>
    <property type="project" value="TreeGrafter"/>
</dbReference>
<dbReference type="NCBIfam" id="TIGR01352">
    <property type="entry name" value="tonB_Cterm"/>
    <property type="match status" value="1"/>
</dbReference>
<evidence type="ECO:0000256" key="3">
    <source>
        <dbReference type="ARBA" id="ARBA00022448"/>
    </source>
</evidence>
<dbReference type="GO" id="GO:0015031">
    <property type="term" value="P:protein transport"/>
    <property type="evidence" value="ECO:0007669"/>
    <property type="project" value="UniProtKB-KW"/>
</dbReference>
<dbReference type="SUPFAM" id="SSF74653">
    <property type="entry name" value="TolA/TonB C-terminal domain"/>
    <property type="match status" value="1"/>
</dbReference>
<keyword evidence="13" id="KW-1185">Reference proteome</keyword>
<name>A0A517NCT5_9BACT</name>
<evidence type="ECO:0000313" key="13">
    <source>
        <dbReference type="Proteomes" id="UP000318538"/>
    </source>
</evidence>
<comment type="subcellular location">
    <subcellularLocation>
        <location evidence="1">Cell inner membrane</location>
        <topology evidence="1">Single-pass membrane protein</topology>
        <orientation evidence="1">Periplasmic side</orientation>
    </subcellularLocation>
</comment>
<evidence type="ECO:0000256" key="4">
    <source>
        <dbReference type="ARBA" id="ARBA00022475"/>
    </source>
</evidence>
<dbReference type="Pfam" id="PF03544">
    <property type="entry name" value="TonB_C"/>
    <property type="match status" value="1"/>
</dbReference>
<accession>A0A517NCT5</accession>
<protein>
    <submittedName>
        <fullName evidence="12">Transport protein TonB</fullName>
    </submittedName>
</protein>